<organism evidence="2 3">
    <name type="scientific">Streptomonospora litoralis</name>
    <dbReference type="NCBI Taxonomy" id="2498135"/>
    <lineage>
        <taxon>Bacteria</taxon>
        <taxon>Bacillati</taxon>
        <taxon>Actinomycetota</taxon>
        <taxon>Actinomycetes</taxon>
        <taxon>Streptosporangiales</taxon>
        <taxon>Nocardiopsidaceae</taxon>
        <taxon>Streptomonospora</taxon>
    </lineage>
</organism>
<name>A0A4P6QAH7_9ACTN</name>
<dbReference type="RefSeq" id="WP_131102924.1">
    <property type="nucleotide sequence ID" value="NZ_CP036456.1"/>
</dbReference>
<protein>
    <submittedName>
        <fullName evidence="2">Uncharacterized protein</fullName>
    </submittedName>
</protein>
<accession>A0A4P6QAH7</accession>
<keyword evidence="1" id="KW-0472">Membrane</keyword>
<dbReference type="KEGG" id="strr:EKD16_25050"/>
<evidence type="ECO:0000313" key="3">
    <source>
        <dbReference type="Proteomes" id="UP000292235"/>
    </source>
</evidence>
<keyword evidence="3" id="KW-1185">Reference proteome</keyword>
<evidence type="ECO:0000256" key="1">
    <source>
        <dbReference type="SAM" id="Phobius"/>
    </source>
</evidence>
<dbReference type="GeneID" id="39493876"/>
<feature type="transmembrane region" description="Helical" evidence="1">
    <location>
        <begin position="12"/>
        <end position="32"/>
    </location>
</feature>
<dbReference type="EMBL" id="CP036456">
    <property type="protein sequence ID" value="QBI56751.1"/>
    <property type="molecule type" value="Genomic_DNA"/>
</dbReference>
<keyword evidence="2" id="KW-0614">Plasmid</keyword>
<sequence length="73" mass="7542">MTAGEAWGEVARDVACMIVVVAIGAAVLGEPLAAGHSLLGGLLLGLGWTLVLQTGEVLLEAHVQRVREHGTTR</sequence>
<evidence type="ECO:0000313" key="2">
    <source>
        <dbReference type="EMBL" id="QBI56751.1"/>
    </source>
</evidence>
<geneLocation type="plasmid" evidence="3">
    <name>phim2</name>
</geneLocation>
<dbReference type="AlphaFoldDB" id="A0A4P6QAH7"/>
<proteinExistence type="predicted"/>
<keyword evidence="1" id="KW-1133">Transmembrane helix</keyword>
<keyword evidence="1" id="KW-0812">Transmembrane</keyword>
<dbReference type="Proteomes" id="UP000292235">
    <property type="component" value="Plasmid phiM2"/>
</dbReference>
<gene>
    <name evidence="2" type="ORF">EKD16_25050</name>
</gene>
<reference evidence="2 3" key="1">
    <citation type="submission" date="2019-02" db="EMBL/GenBank/DDBJ databases">
        <authorList>
            <person name="Khodamoradi S."/>
            <person name="Hahnke R.L."/>
            <person name="Kaempfer P."/>
            <person name="Schumann P."/>
            <person name="Rohde M."/>
            <person name="Steinert M."/>
            <person name="Luzhetskyy A."/>
            <person name="Wink J."/>
            <person name="Ruckert C."/>
        </authorList>
    </citation>
    <scope>NUCLEOTIDE SEQUENCE [LARGE SCALE GENOMIC DNA]</scope>
    <source>
        <strain evidence="2 3">M2</strain>
        <plasmid evidence="3">phim2</plasmid>
    </source>
</reference>